<proteinExistence type="evidence at transcript level"/>
<protein>
    <submittedName>
        <fullName evidence="1">GH26692p</fullName>
    </submittedName>
</protein>
<name>Q8SZJ4_DROME</name>
<organism evidence="1">
    <name type="scientific">Drosophila melanogaster</name>
    <name type="common">Fruit fly</name>
    <dbReference type="NCBI Taxonomy" id="7227"/>
    <lineage>
        <taxon>Eukaryota</taxon>
        <taxon>Metazoa</taxon>
        <taxon>Ecdysozoa</taxon>
        <taxon>Arthropoda</taxon>
        <taxon>Hexapoda</taxon>
        <taxon>Insecta</taxon>
        <taxon>Pterygota</taxon>
        <taxon>Neoptera</taxon>
        <taxon>Endopterygota</taxon>
        <taxon>Diptera</taxon>
        <taxon>Brachycera</taxon>
        <taxon>Muscomorpha</taxon>
        <taxon>Ephydroidea</taxon>
        <taxon>Drosophilidae</taxon>
        <taxon>Drosophila</taxon>
        <taxon>Sophophora</taxon>
    </lineage>
</organism>
<reference evidence="1" key="1">
    <citation type="submission" date="2001-12" db="EMBL/GenBank/DDBJ databases">
        <authorList>
            <person name="Stapleton M."/>
            <person name="Brokstein P."/>
            <person name="Hong L."/>
            <person name="Agbayani A."/>
            <person name="Carlson J."/>
            <person name="Champe M."/>
            <person name="Chavez C."/>
            <person name="Dorsett V."/>
            <person name="Dresnek D."/>
            <person name="Farfan D."/>
            <person name="Frise E."/>
            <person name="George R."/>
            <person name="Gonzalez M."/>
            <person name="Guarin H."/>
            <person name="Kronmiller B."/>
            <person name="Li P."/>
            <person name="Liao G."/>
            <person name="Miranda A."/>
            <person name="Mungall C.J."/>
            <person name="Nunoo J."/>
            <person name="Pacleb J."/>
            <person name="Paragas V."/>
            <person name="Park S."/>
            <person name="Patel S."/>
            <person name="Phouanenavong S."/>
            <person name="Wan K."/>
            <person name="Yu C."/>
            <person name="Lewis S.E."/>
            <person name="Rubin G.M."/>
            <person name="Celniker S."/>
        </authorList>
    </citation>
    <scope>NUCLEOTIDE SEQUENCE</scope>
    <source>
        <strain evidence="1">Berkeley</strain>
    </source>
</reference>
<sequence>MSIRQGNERIVFWGSRNGVRLPFWKPKHTRHYIFANAFKTNAKFAIKNVNVKWNLSLETKQRTT</sequence>
<dbReference type="AlphaFoldDB" id="Q8SZJ4"/>
<dbReference type="EMBL" id="AY070845">
    <property type="protein sequence ID" value="AAL48467.1"/>
    <property type="molecule type" value="mRNA"/>
</dbReference>
<evidence type="ECO:0000313" key="1">
    <source>
        <dbReference type="EMBL" id="AAL48467.1"/>
    </source>
</evidence>
<accession>Q8SZJ4</accession>